<evidence type="ECO:0000313" key="5">
    <source>
        <dbReference type="EMBL" id="EEX94109.1"/>
    </source>
</evidence>
<evidence type="ECO:0000256" key="3">
    <source>
        <dbReference type="ARBA" id="ARBA00023098"/>
    </source>
</evidence>
<protein>
    <submittedName>
        <fullName evidence="5">Uncharacterized protein</fullName>
    </submittedName>
</protein>
<dbReference type="Pfam" id="PF04336">
    <property type="entry name" value="ACP_PD"/>
    <property type="match status" value="1"/>
</dbReference>
<comment type="caution">
    <text evidence="5">The sequence shown here is derived from an EMBL/GenBank/DDBJ whole genome shotgun (WGS) entry which is preliminary data.</text>
</comment>
<keyword evidence="1" id="KW-0444">Lipid biosynthesis</keyword>
<accession>A0ABM9Z337</accession>
<keyword evidence="3" id="KW-0443">Lipid metabolism</keyword>
<dbReference type="InterPro" id="IPR007431">
    <property type="entry name" value="ACP_PD"/>
</dbReference>
<proteinExistence type="predicted"/>
<gene>
    <name evidence="5" type="ORF">VIA_001267</name>
</gene>
<reference evidence="5 6" key="1">
    <citation type="submission" date="2009-10" db="EMBL/GenBank/DDBJ databases">
        <authorList>
            <consortium name="Los Alamos National Laboratory (LANL)"/>
            <consortium name="National Microbial Pathogen Data Resource (NMPDR)"/>
            <person name="Munk A.C."/>
            <person name="Chertkov O."/>
            <person name="Tapia R."/>
            <person name="Green L."/>
            <person name="Rogers Y."/>
            <person name="Detter J.C."/>
            <person name="Bruce D."/>
            <person name="Brettin T.S."/>
            <person name="Colwell R.R."/>
            <person name="Huq A."/>
            <person name="Grim C.J."/>
            <person name="Hasan N.A."/>
            <person name="Bartels D."/>
            <person name="Vonstein V."/>
        </authorList>
    </citation>
    <scope>NUCLEOTIDE SEQUENCE [LARGE SCALE GENOMIC DNA]</scope>
    <source>
        <strain evidence="5 6">CIP 102891</strain>
    </source>
</reference>
<evidence type="ECO:0000256" key="2">
    <source>
        <dbReference type="ARBA" id="ARBA00022801"/>
    </source>
</evidence>
<sequence>MWQGRWLESYQHIENIEFALSRMSNRRPTMTVLSQCFPYIESNYHQLDEVFSAFYPEILTASKRF</sequence>
<organism evidence="5 6">
    <name type="scientific">Vibrio orientalis CIP 102891 = ATCC 33934</name>
    <dbReference type="NCBI Taxonomy" id="675816"/>
    <lineage>
        <taxon>Bacteria</taxon>
        <taxon>Pseudomonadati</taxon>
        <taxon>Pseudomonadota</taxon>
        <taxon>Gammaproteobacteria</taxon>
        <taxon>Vibrionales</taxon>
        <taxon>Vibrionaceae</taxon>
        <taxon>Vibrio</taxon>
        <taxon>Vibrio oreintalis group</taxon>
    </lineage>
</organism>
<keyword evidence="2" id="KW-0378">Hydrolase</keyword>
<keyword evidence="4" id="KW-0276">Fatty acid metabolism</keyword>
<keyword evidence="6" id="KW-1185">Reference proteome</keyword>
<dbReference type="PANTHER" id="PTHR38764">
    <property type="entry name" value="ACYL CARRIER PROTEIN PHOSPHODIESTERASE"/>
    <property type="match status" value="1"/>
</dbReference>
<keyword evidence="4" id="KW-0275">Fatty acid biosynthesis</keyword>
<dbReference type="EMBL" id="ACZV01000004">
    <property type="protein sequence ID" value="EEX94109.1"/>
    <property type="molecule type" value="Genomic_DNA"/>
</dbReference>
<dbReference type="Proteomes" id="UP000003515">
    <property type="component" value="Unassembled WGS sequence"/>
</dbReference>
<name>A0ABM9Z337_VIBOR</name>
<evidence type="ECO:0000256" key="4">
    <source>
        <dbReference type="ARBA" id="ARBA00023160"/>
    </source>
</evidence>
<evidence type="ECO:0000313" key="6">
    <source>
        <dbReference type="Proteomes" id="UP000003515"/>
    </source>
</evidence>
<evidence type="ECO:0000256" key="1">
    <source>
        <dbReference type="ARBA" id="ARBA00022516"/>
    </source>
</evidence>
<dbReference type="PANTHER" id="PTHR38764:SF1">
    <property type="entry name" value="ACYL CARRIER PROTEIN PHOSPHODIESTERASE"/>
    <property type="match status" value="1"/>
</dbReference>